<organism evidence="15 16">
    <name type="scientific">Iphiclides podalirius</name>
    <name type="common">scarce swallowtail</name>
    <dbReference type="NCBI Taxonomy" id="110791"/>
    <lineage>
        <taxon>Eukaryota</taxon>
        <taxon>Metazoa</taxon>
        <taxon>Ecdysozoa</taxon>
        <taxon>Arthropoda</taxon>
        <taxon>Hexapoda</taxon>
        <taxon>Insecta</taxon>
        <taxon>Pterygota</taxon>
        <taxon>Neoptera</taxon>
        <taxon>Endopterygota</taxon>
        <taxon>Lepidoptera</taxon>
        <taxon>Glossata</taxon>
        <taxon>Ditrysia</taxon>
        <taxon>Papilionoidea</taxon>
        <taxon>Papilionidae</taxon>
        <taxon>Papilioninae</taxon>
        <taxon>Iphiclides</taxon>
    </lineage>
</organism>
<feature type="region of interest" description="Disordered" evidence="13">
    <location>
        <begin position="767"/>
        <end position="826"/>
    </location>
</feature>
<keyword evidence="16" id="KW-1185">Reference proteome</keyword>
<feature type="region of interest" description="Disordered" evidence="13">
    <location>
        <begin position="1144"/>
        <end position="1193"/>
    </location>
</feature>
<evidence type="ECO:0000256" key="10">
    <source>
        <dbReference type="ARBA" id="ARBA00023163"/>
    </source>
</evidence>
<feature type="region of interest" description="Disordered" evidence="13">
    <location>
        <begin position="666"/>
        <end position="685"/>
    </location>
</feature>
<dbReference type="Pfam" id="PF12756">
    <property type="entry name" value="zf-C2H2_2"/>
    <property type="match status" value="1"/>
</dbReference>
<keyword evidence="9" id="KW-0238">DNA-binding</keyword>
<protein>
    <recommendedName>
        <fullName evidence="14">C2H2-type domain-containing protein</fullName>
    </recommendedName>
</protein>
<keyword evidence="4" id="KW-0479">Metal-binding</keyword>
<dbReference type="InterPro" id="IPR013087">
    <property type="entry name" value="Znf_C2H2_type"/>
</dbReference>
<feature type="region of interest" description="Disordered" evidence="13">
    <location>
        <begin position="601"/>
        <end position="628"/>
    </location>
</feature>
<feature type="region of interest" description="Disordered" evidence="13">
    <location>
        <begin position="142"/>
        <end position="229"/>
    </location>
</feature>
<feature type="region of interest" description="Disordered" evidence="13">
    <location>
        <begin position="76"/>
        <end position="102"/>
    </location>
</feature>
<evidence type="ECO:0000256" key="4">
    <source>
        <dbReference type="ARBA" id="ARBA00022723"/>
    </source>
</evidence>
<keyword evidence="3" id="KW-0678">Repressor</keyword>
<evidence type="ECO:0000313" key="15">
    <source>
        <dbReference type="EMBL" id="CAH2073031.1"/>
    </source>
</evidence>
<dbReference type="PANTHER" id="PTHR12487:SF7">
    <property type="entry name" value="PROTEIN TEASHIRT-RELATED"/>
    <property type="match status" value="1"/>
</dbReference>
<feature type="domain" description="C2H2-type" evidence="14">
    <location>
        <begin position="635"/>
        <end position="664"/>
    </location>
</feature>
<evidence type="ECO:0000256" key="2">
    <source>
        <dbReference type="ARBA" id="ARBA00022473"/>
    </source>
</evidence>
<feature type="compositionally biased region" description="Basic and acidic residues" evidence="13">
    <location>
        <begin position="948"/>
        <end position="961"/>
    </location>
</feature>
<feature type="compositionally biased region" description="Low complexity" evidence="13">
    <location>
        <begin position="170"/>
        <end position="182"/>
    </location>
</feature>
<dbReference type="PANTHER" id="PTHR12487">
    <property type="entry name" value="TEASHIRT-RELATED"/>
    <property type="match status" value="1"/>
</dbReference>
<evidence type="ECO:0000256" key="1">
    <source>
        <dbReference type="ARBA" id="ARBA00007158"/>
    </source>
</evidence>
<evidence type="ECO:0000256" key="3">
    <source>
        <dbReference type="ARBA" id="ARBA00022491"/>
    </source>
</evidence>
<feature type="compositionally biased region" description="Polar residues" evidence="13">
    <location>
        <begin position="934"/>
        <end position="946"/>
    </location>
</feature>
<evidence type="ECO:0000256" key="5">
    <source>
        <dbReference type="ARBA" id="ARBA00022737"/>
    </source>
</evidence>
<keyword evidence="7" id="KW-0862">Zinc</keyword>
<keyword evidence="11" id="KW-0539">Nucleus</keyword>
<dbReference type="Proteomes" id="UP000837857">
    <property type="component" value="Chromosome 7"/>
</dbReference>
<feature type="region of interest" description="Disordered" evidence="13">
    <location>
        <begin position="492"/>
        <end position="530"/>
    </location>
</feature>
<dbReference type="Pfam" id="PF13912">
    <property type="entry name" value="zf-C2H2_6"/>
    <property type="match status" value="1"/>
</dbReference>
<feature type="compositionally biased region" description="Basic residues" evidence="13">
    <location>
        <begin position="674"/>
        <end position="685"/>
    </location>
</feature>
<feature type="compositionally biased region" description="Pro residues" evidence="13">
    <location>
        <begin position="492"/>
        <end position="507"/>
    </location>
</feature>
<dbReference type="EMBL" id="OW152819">
    <property type="protein sequence ID" value="CAH2073031.1"/>
    <property type="molecule type" value="Genomic_DNA"/>
</dbReference>
<feature type="non-terminal residue" evidence="15">
    <location>
        <position position="1210"/>
    </location>
</feature>
<evidence type="ECO:0000256" key="8">
    <source>
        <dbReference type="ARBA" id="ARBA00023015"/>
    </source>
</evidence>
<keyword evidence="2" id="KW-0217">Developmental protein</keyword>
<keyword evidence="10" id="KW-0804">Transcription</keyword>
<feature type="compositionally biased region" description="Low complexity" evidence="13">
    <location>
        <begin position="1147"/>
        <end position="1186"/>
    </location>
</feature>
<dbReference type="SMART" id="SM00355">
    <property type="entry name" value="ZnF_C2H2"/>
    <property type="match status" value="4"/>
</dbReference>
<dbReference type="InterPro" id="IPR041661">
    <property type="entry name" value="ZN622/Rei1/Reh1_Znf-C2H2"/>
</dbReference>
<feature type="compositionally biased region" description="Low complexity" evidence="13">
    <location>
        <begin position="802"/>
        <end position="815"/>
    </location>
</feature>
<sequence length="1210" mass="129119">METVPINSSAQSVTRYLRGWPRIESRVTFTAPRPVAIGPDKESAKDKFDKHQLLQLGDGQIYGSSARRVFRPDFCDRQSEGERGSRAIGQRNGRATAAPARPLSDFGGGFFARSSDVFIIGAKVGPFAFLGADHRRGRLALRGLEEATSPDSGVKERSERGERQETGETSRSASPASRASPAPDERDDIEHSIPATLIQDPNVERESPRCLSRESSGAPRCPSSDSVYSGRGAGLPLPAALSAALPAALPAALLPPHSAAVAAYLGAAAAAAQQRLLMSCHADLDPERADALDFSTKRADSPLDEDDEDAVNLTKNENGPLDLSVGARKRAPDDCPSPVPTRKSSRPAEFKPTHSPWSTPVAPHLPYFAAAVAAASLSPKGGVPSDWNGKLKHGAPTPSDATKALEKMSELSRLGGEELFRSVQSAALGAGLTPNAAARHSAWQSHWLNKGADQTKDVLKCVWCKKSFNSLADLTVHMKEAKHCGVNVPVPPSTGAPLPPSLQPPSSSPSTPSHNSSSSSGSSKPNHNDLNMLIKENMPIPRKLVRGQDVWLGKGAEQTRQILKCMWCAESFRSLAEMTSHMQRTQHYTNIISQEQIISWKSSDDGKGSNSGGPGANNAAPPTTGTTSSHVSAVLTCKVCDQAFSSLKELSNHMVKNSHYKEHIMRSITESGGRRRQTREKRKKSLPVRKLLELERAQHEFKNGEGNGVPMGKPIRDFSAGSRITCEKCGDKIETAVFVEHIRQCIGAPMSNNQRNFLKSALLSNNIIPPDVPGHVTPTGRDGRKSINEELPSPGSAHHRSPSSVNDSSPSSKDPNASDDKSSSPSVLNAIEQLIEKSFDTRSRHSIPGMPGAAAHAPIGSSILKRLGIDESVDYTKPLVDAQTMSMLRSYHHQQGYGRRERSGSESSSMSERGGSRVESLTPDRKLDSYHMTPRTTPDTRGSQTPAAEERPAEVRIKKEAPDEEEREGGVDLSGRPVRVKTEVEEDEEPRPASAEADVKPALAKRESEGRSPSASPTSPASDRSGPTPGAERKSSLGALSSMFDSLAGGGSSGEASSSRRGGSHPLAALQKLCDKTESNPPRAPPPAPSPAGPPSILTFSWACNDAVVTDSVMKCALCDTPFISKGAYRHHLSKMHFVKDGALPEPSAAKAPPAAGSPGAARGSPGAAKGSRAPSPQAPRSPSQPFDESPHSKFLKYTELAKQLSSKYV</sequence>
<keyword evidence="8" id="KW-0805">Transcription regulation</keyword>
<proteinExistence type="inferred from homology"/>
<dbReference type="Gene3D" id="3.30.160.60">
    <property type="entry name" value="Classic Zinc Finger"/>
    <property type="match status" value="1"/>
</dbReference>
<keyword evidence="6 12" id="KW-0863">Zinc-finger</keyword>
<feature type="compositionally biased region" description="Basic and acidic residues" evidence="13">
    <location>
        <begin position="153"/>
        <end position="168"/>
    </location>
</feature>
<name>A0ABN8IZP2_9NEOP</name>
<comment type="similarity">
    <text evidence="1">Belongs to the teashirt C2H2-type zinc-finger protein family.</text>
</comment>
<evidence type="ECO:0000259" key="14">
    <source>
        <dbReference type="PROSITE" id="PS50157"/>
    </source>
</evidence>
<feature type="compositionally biased region" description="Basic and acidic residues" evidence="13">
    <location>
        <begin position="76"/>
        <end position="85"/>
    </location>
</feature>
<evidence type="ECO:0000256" key="13">
    <source>
        <dbReference type="SAM" id="MobiDB-lite"/>
    </source>
</evidence>
<evidence type="ECO:0000256" key="6">
    <source>
        <dbReference type="ARBA" id="ARBA00022771"/>
    </source>
</evidence>
<dbReference type="InterPro" id="IPR027008">
    <property type="entry name" value="Teashirt_fam"/>
</dbReference>
<evidence type="ECO:0000256" key="11">
    <source>
        <dbReference type="ARBA" id="ARBA00023242"/>
    </source>
</evidence>
<dbReference type="PROSITE" id="PS50157">
    <property type="entry name" value="ZINC_FINGER_C2H2_2"/>
    <property type="match status" value="2"/>
</dbReference>
<feature type="region of interest" description="Disordered" evidence="13">
    <location>
        <begin position="891"/>
        <end position="1097"/>
    </location>
</feature>
<feature type="compositionally biased region" description="Low complexity" evidence="13">
    <location>
        <begin position="905"/>
        <end position="920"/>
    </location>
</feature>
<dbReference type="PROSITE" id="PS00028">
    <property type="entry name" value="ZINC_FINGER_C2H2_1"/>
    <property type="match status" value="4"/>
</dbReference>
<evidence type="ECO:0000256" key="12">
    <source>
        <dbReference type="PROSITE-ProRule" id="PRU00042"/>
    </source>
</evidence>
<feature type="compositionally biased region" description="Low complexity" evidence="13">
    <location>
        <begin position="616"/>
        <end position="628"/>
    </location>
</feature>
<feature type="domain" description="C2H2-type" evidence="14">
    <location>
        <begin position="459"/>
        <end position="488"/>
    </location>
</feature>
<feature type="compositionally biased region" description="Pro residues" evidence="13">
    <location>
        <begin position="1082"/>
        <end position="1094"/>
    </location>
</feature>
<keyword evidence="5" id="KW-0677">Repeat</keyword>
<feature type="compositionally biased region" description="Basic and acidic residues" evidence="13">
    <location>
        <begin position="202"/>
        <end position="212"/>
    </location>
</feature>
<feature type="compositionally biased region" description="Low complexity" evidence="13">
    <location>
        <begin position="508"/>
        <end position="525"/>
    </location>
</feature>
<feature type="region of interest" description="Disordered" evidence="13">
    <location>
        <begin position="298"/>
        <end position="357"/>
    </location>
</feature>
<feature type="compositionally biased region" description="Low complexity" evidence="13">
    <location>
        <begin position="1012"/>
        <end position="1022"/>
    </location>
</feature>
<accession>A0ABN8IZP2</accession>
<reference evidence="15" key="1">
    <citation type="submission" date="2022-03" db="EMBL/GenBank/DDBJ databases">
        <authorList>
            <person name="Martin H S."/>
        </authorList>
    </citation>
    <scope>NUCLEOTIDE SEQUENCE</scope>
</reference>
<gene>
    <name evidence="15" type="ORF">IPOD504_LOCUS15451</name>
</gene>
<evidence type="ECO:0000256" key="9">
    <source>
        <dbReference type="ARBA" id="ARBA00023125"/>
    </source>
</evidence>
<evidence type="ECO:0000256" key="7">
    <source>
        <dbReference type="ARBA" id="ARBA00022833"/>
    </source>
</evidence>
<evidence type="ECO:0000313" key="16">
    <source>
        <dbReference type="Proteomes" id="UP000837857"/>
    </source>
</evidence>